<dbReference type="Gene3D" id="3.40.1280.30">
    <property type="match status" value="1"/>
</dbReference>
<dbReference type="InterPro" id="IPR007356">
    <property type="entry name" value="tRNA_m1G_MeTrfase_euk"/>
</dbReference>
<keyword evidence="2" id="KW-0489">Methyltransferase</keyword>
<dbReference type="PANTHER" id="PTHR13563">
    <property type="entry name" value="TRNA (GUANINE-9-) METHYLTRANSFERASE"/>
    <property type="match status" value="1"/>
</dbReference>
<keyword evidence="4" id="KW-0949">S-adenosyl-L-methionine</keyword>
<feature type="region of interest" description="Disordered" evidence="6">
    <location>
        <begin position="22"/>
        <end position="71"/>
    </location>
</feature>
<evidence type="ECO:0000256" key="2">
    <source>
        <dbReference type="ARBA" id="ARBA00022603"/>
    </source>
</evidence>
<dbReference type="GO" id="GO:0002939">
    <property type="term" value="P:tRNA N1-guanine methylation"/>
    <property type="evidence" value="ECO:0007669"/>
    <property type="project" value="TreeGrafter"/>
</dbReference>
<evidence type="ECO:0000259" key="7">
    <source>
        <dbReference type="PROSITE" id="PS51675"/>
    </source>
</evidence>
<comment type="catalytic activity">
    <reaction evidence="5">
        <text>guanosine(9) in tRNA + S-adenosyl-L-methionine = N(1)-methylguanosine(9) in tRNA + S-adenosyl-L-homocysteine + H(+)</text>
        <dbReference type="Rhea" id="RHEA:43156"/>
        <dbReference type="Rhea" id="RHEA-COMP:10367"/>
        <dbReference type="Rhea" id="RHEA-COMP:10368"/>
        <dbReference type="ChEBI" id="CHEBI:15378"/>
        <dbReference type="ChEBI" id="CHEBI:57856"/>
        <dbReference type="ChEBI" id="CHEBI:59789"/>
        <dbReference type="ChEBI" id="CHEBI:73542"/>
        <dbReference type="ChEBI" id="CHEBI:74269"/>
        <dbReference type="EC" id="2.1.1.221"/>
    </reaction>
</comment>
<dbReference type="GO" id="GO:0000049">
    <property type="term" value="F:tRNA binding"/>
    <property type="evidence" value="ECO:0007669"/>
    <property type="project" value="TreeGrafter"/>
</dbReference>
<name>A0A0N4ZYN1_PARTI</name>
<feature type="compositionally biased region" description="Basic and acidic residues" evidence="6">
    <location>
        <begin position="54"/>
        <end position="69"/>
    </location>
</feature>
<dbReference type="AlphaFoldDB" id="A0A0N4ZYN1"/>
<accession>A0A0N4ZYN1</accession>
<dbReference type="Proteomes" id="UP000038045">
    <property type="component" value="Unplaced"/>
</dbReference>
<dbReference type="FunFam" id="3.40.1280.30:FF:000001">
    <property type="entry name" value="tRNA methyltransferase 10 homolog A"/>
    <property type="match status" value="1"/>
</dbReference>
<evidence type="ECO:0000313" key="8">
    <source>
        <dbReference type="Proteomes" id="UP000038045"/>
    </source>
</evidence>
<proteinExistence type="predicted"/>
<evidence type="ECO:0000256" key="1">
    <source>
        <dbReference type="ARBA" id="ARBA00012797"/>
    </source>
</evidence>
<feature type="domain" description="SAM-dependent MTase TRM10-type" evidence="7">
    <location>
        <begin position="76"/>
        <end position="267"/>
    </location>
</feature>
<protein>
    <recommendedName>
        <fullName evidence="1">tRNA (guanine(9)-N(1))-methyltransferase</fullName>
        <ecNumber evidence="1">2.1.1.221</ecNumber>
    </recommendedName>
</protein>
<dbReference type="GO" id="GO:0052905">
    <property type="term" value="F:tRNA (guanosine(9)-N1)-methyltransferase activity"/>
    <property type="evidence" value="ECO:0007669"/>
    <property type="project" value="UniProtKB-EC"/>
</dbReference>
<evidence type="ECO:0000256" key="3">
    <source>
        <dbReference type="ARBA" id="ARBA00022679"/>
    </source>
</evidence>
<sequence length="287" mass="33716">MNESQPNETVCINTSDVEIETKKIRNELPNPLSKKQQKREEQRKRYLEKRKEKRVLERQRKKDRNRIMRENNIPIPSRKQFKKMSNSNCKIRVAIDMSFDEYMSDVNIKATMVQLQFCYGYNRRAENPLQLHIVGLQGKGNEEFLKQSDNDSWDVHSTTKPLTEVFTKEELVYLTADSENNLEDIEDDKVYVIGGLLDHNSCPKLTLDIANKAGIKHAKLPIGDYMKLKTRNVLTINQVYEIILRYTESKNWEKAFFDVIPRRKGIIKIDKFPEENKIDDVNTNESC</sequence>
<keyword evidence="3" id="KW-0808">Transferase</keyword>
<dbReference type="InterPro" id="IPR028564">
    <property type="entry name" value="MT_TRM10-typ"/>
</dbReference>
<keyword evidence="8" id="KW-1185">Reference proteome</keyword>
<dbReference type="EC" id="2.1.1.221" evidence="1"/>
<evidence type="ECO:0000256" key="6">
    <source>
        <dbReference type="SAM" id="MobiDB-lite"/>
    </source>
</evidence>
<evidence type="ECO:0000256" key="5">
    <source>
        <dbReference type="ARBA" id="ARBA00048434"/>
    </source>
</evidence>
<dbReference type="InterPro" id="IPR038459">
    <property type="entry name" value="MT_TRM10-typ_sf"/>
</dbReference>
<dbReference type="GO" id="GO:0005654">
    <property type="term" value="C:nucleoplasm"/>
    <property type="evidence" value="ECO:0007669"/>
    <property type="project" value="TreeGrafter"/>
</dbReference>
<evidence type="ECO:0000256" key="4">
    <source>
        <dbReference type="ARBA" id="ARBA00022691"/>
    </source>
</evidence>
<dbReference type="PROSITE" id="PS51675">
    <property type="entry name" value="SAM_MT_TRM10"/>
    <property type="match status" value="1"/>
</dbReference>
<dbReference type="WBParaSite" id="PTRK_0001389700.1">
    <property type="protein sequence ID" value="PTRK_0001389700.1"/>
    <property type="gene ID" value="PTRK_0001389700"/>
</dbReference>
<dbReference type="STRING" id="131310.A0A0N4ZYN1"/>
<organism evidence="8 9">
    <name type="scientific">Parastrongyloides trichosuri</name>
    <name type="common">Possum-specific nematode worm</name>
    <dbReference type="NCBI Taxonomy" id="131310"/>
    <lineage>
        <taxon>Eukaryota</taxon>
        <taxon>Metazoa</taxon>
        <taxon>Ecdysozoa</taxon>
        <taxon>Nematoda</taxon>
        <taxon>Chromadorea</taxon>
        <taxon>Rhabditida</taxon>
        <taxon>Tylenchina</taxon>
        <taxon>Panagrolaimomorpha</taxon>
        <taxon>Strongyloidoidea</taxon>
        <taxon>Strongyloididae</taxon>
        <taxon>Parastrongyloides</taxon>
    </lineage>
</organism>
<evidence type="ECO:0000313" key="9">
    <source>
        <dbReference type="WBParaSite" id="PTRK_0001389700.1"/>
    </source>
</evidence>
<dbReference type="CDD" id="cd18101">
    <property type="entry name" value="Trm10euk_A"/>
    <property type="match status" value="1"/>
</dbReference>
<reference evidence="9" key="1">
    <citation type="submission" date="2017-02" db="UniProtKB">
        <authorList>
            <consortium name="WormBaseParasite"/>
        </authorList>
    </citation>
    <scope>IDENTIFICATION</scope>
</reference>
<dbReference type="PANTHER" id="PTHR13563:SF13">
    <property type="entry name" value="TRNA METHYLTRANSFERASE 10 HOMOLOG A"/>
    <property type="match status" value="1"/>
</dbReference>